<evidence type="ECO:0000256" key="1">
    <source>
        <dbReference type="ARBA" id="ARBA00005964"/>
    </source>
</evidence>
<dbReference type="EMBL" id="UFXQ01000001">
    <property type="protein sequence ID" value="STC68580.1"/>
    <property type="molecule type" value="Genomic_DNA"/>
</dbReference>
<keyword evidence="6" id="KW-1185">Reference proteome</keyword>
<dbReference type="PANTHER" id="PTHR43142:SF1">
    <property type="entry name" value="CARBOXYLIC ESTER HYDROLASE"/>
    <property type="match status" value="1"/>
</dbReference>
<evidence type="ECO:0000313" key="6">
    <source>
        <dbReference type="Proteomes" id="UP000254467"/>
    </source>
</evidence>
<evidence type="ECO:0000313" key="5">
    <source>
        <dbReference type="EMBL" id="STC68580.1"/>
    </source>
</evidence>
<keyword evidence="2 3" id="KW-0378">Hydrolase</keyword>
<dbReference type="InterPro" id="IPR019826">
    <property type="entry name" value="Carboxylesterase_B_AS"/>
</dbReference>
<dbReference type="STRING" id="35756.GCA_001044155_01628"/>
<proteinExistence type="inferred from homology"/>
<dbReference type="Gene3D" id="3.40.50.1820">
    <property type="entry name" value="alpha/beta hydrolase"/>
    <property type="match status" value="1"/>
</dbReference>
<organism evidence="5 6">
    <name type="scientific">Corynebacterium pilosum</name>
    <dbReference type="NCBI Taxonomy" id="35756"/>
    <lineage>
        <taxon>Bacteria</taxon>
        <taxon>Bacillati</taxon>
        <taxon>Actinomycetota</taxon>
        <taxon>Actinomycetes</taxon>
        <taxon>Mycobacteriales</taxon>
        <taxon>Corynebacteriaceae</taxon>
        <taxon>Corynebacterium</taxon>
    </lineage>
</organism>
<dbReference type="RefSeq" id="WP_018580758.1">
    <property type="nucleotide sequence ID" value="NZ_LDYD01000006.1"/>
</dbReference>
<evidence type="ECO:0000256" key="2">
    <source>
        <dbReference type="ARBA" id="ARBA00022801"/>
    </source>
</evidence>
<feature type="domain" description="Carboxylesterase type B" evidence="4">
    <location>
        <begin position="59"/>
        <end position="200"/>
    </location>
</feature>
<reference evidence="5 6" key="1">
    <citation type="submission" date="2018-06" db="EMBL/GenBank/DDBJ databases">
        <authorList>
            <consortium name="Pathogen Informatics"/>
            <person name="Doyle S."/>
        </authorList>
    </citation>
    <scope>NUCLEOTIDE SEQUENCE [LARGE SCALE GENOMIC DNA]</scope>
    <source>
        <strain evidence="5 6">NCTC11862</strain>
    </source>
</reference>
<comment type="similarity">
    <text evidence="1 3">Belongs to the type-B carboxylesterase/lipase family.</text>
</comment>
<gene>
    <name evidence="5" type="ORF">NCTC11862_00339</name>
</gene>
<evidence type="ECO:0000256" key="3">
    <source>
        <dbReference type="RuleBase" id="RU361235"/>
    </source>
</evidence>
<dbReference type="EC" id="3.1.1.-" evidence="3"/>
<dbReference type="GO" id="GO:0016787">
    <property type="term" value="F:hydrolase activity"/>
    <property type="evidence" value="ECO:0007669"/>
    <property type="project" value="UniProtKB-KW"/>
</dbReference>
<dbReference type="SUPFAM" id="SSF53474">
    <property type="entry name" value="alpha/beta-Hydrolases"/>
    <property type="match status" value="1"/>
</dbReference>
<dbReference type="AlphaFoldDB" id="A0A376CJC7"/>
<protein>
    <recommendedName>
        <fullName evidence="3">Carboxylic ester hydrolase</fullName>
        <ecNumber evidence="3">3.1.1.-</ecNumber>
    </recommendedName>
</protein>
<accession>A0A376CJC7</accession>
<dbReference type="InterPro" id="IPR002018">
    <property type="entry name" value="CarbesteraseB"/>
</dbReference>
<dbReference type="Proteomes" id="UP000254467">
    <property type="component" value="Unassembled WGS sequence"/>
</dbReference>
<sequence>MRNAEVTCPAGTIIGRSDGTVDIFHSVPYSHIPSDFADARPAERGLLIDATTPQPDKVALTITRPASARDLDDLPVIVYIHGGRFENGTHEDPRATGYANAIQGVIQVQIGYRVRFEGFARFHDDEPNHYRGIDDCALALEWIQHNIESFGGDPTNVTLVGQSAGATAALWLTRRDHYRGAFRRVVAMSPSFPRASYEQRRTGVQTAFFGMVATRANMEKASRARRKAAYNRFRTRHILDIALGPAPLTPRDMAEVDVVVSSTRDEFYPQPFAAQADKLGQGAAMVRMLGPAMGLKRDTTSYWLEHARAIDPRHLAGRFVTDASVRRWVDHVAEHAPGRTWQAELLADDRSPAYHSRDIRPLFGNNPYVAGDGLNAWLVNYARTGEPGWPEYNAADAKNVLQVDLSGTNDTLSKNPLGYIRHSFTELPTES</sequence>
<dbReference type="PANTHER" id="PTHR43142">
    <property type="entry name" value="CARBOXYLIC ESTER HYDROLASE"/>
    <property type="match status" value="1"/>
</dbReference>
<dbReference type="OrthoDB" id="3199405at2"/>
<name>A0A376CJC7_9CORY</name>
<dbReference type="PROSITE" id="PS00122">
    <property type="entry name" value="CARBOXYLESTERASE_B_1"/>
    <property type="match status" value="1"/>
</dbReference>
<dbReference type="Pfam" id="PF00135">
    <property type="entry name" value="COesterase"/>
    <property type="match status" value="1"/>
</dbReference>
<evidence type="ECO:0000259" key="4">
    <source>
        <dbReference type="Pfam" id="PF00135"/>
    </source>
</evidence>
<dbReference type="InterPro" id="IPR029058">
    <property type="entry name" value="AB_hydrolase_fold"/>
</dbReference>